<dbReference type="AlphaFoldDB" id="A0ABD3AMR4"/>
<keyword evidence="1" id="KW-0175">Coiled coil</keyword>
<protein>
    <submittedName>
        <fullName evidence="3">Uncharacterized protein</fullName>
    </submittedName>
</protein>
<name>A0ABD3AMR4_9GENT</name>
<keyword evidence="4" id="KW-1185">Reference proteome</keyword>
<evidence type="ECO:0000256" key="2">
    <source>
        <dbReference type="SAM" id="MobiDB-lite"/>
    </source>
</evidence>
<reference evidence="3 4" key="1">
    <citation type="submission" date="2024-11" db="EMBL/GenBank/DDBJ databases">
        <title>A near-complete genome assembly of Cinchona calisaya.</title>
        <authorList>
            <person name="Lian D.C."/>
            <person name="Zhao X.W."/>
            <person name="Wei L."/>
        </authorList>
    </citation>
    <scope>NUCLEOTIDE SEQUENCE [LARGE SCALE GENOMIC DNA]</scope>
    <source>
        <tissue evidence="3">Nenye</tissue>
    </source>
</reference>
<evidence type="ECO:0000313" key="4">
    <source>
        <dbReference type="Proteomes" id="UP001630127"/>
    </source>
</evidence>
<gene>
    <name evidence="3" type="ORF">ACH5RR_005987</name>
</gene>
<sequence>MIALPRDVAYVTSLTPQQRLDELHVSLMNAITILLAVTERETSFNSAINSMKQELGHAQSGVYRKVKEAFKANEMKCNIEAGKKYNELKAEMTEVRDKLRQAELKKKTLEVDVSNQDKRIANLEKRVLQIHEEAQMAEAEFASRENELRIQGRNEFVASDEADGMLKEFTKKVFSMGFALACDHFVKNPDLYRGWPYDASVAEEVINGLQAQFKAPVPIPVAPEATALNQGGPSTAGPEAESEPVTKPPLPRPNLPLQLRRLT</sequence>
<feature type="region of interest" description="Disordered" evidence="2">
    <location>
        <begin position="224"/>
        <end position="263"/>
    </location>
</feature>
<comment type="caution">
    <text evidence="3">The sequence shown here is derived from an EMBL/GenBank/DDBJ whole genome shotgun (WGS) entry which is preliminary data.</text>
</comment>
<accession>A0ABD3AMR4</accession>
<evidence type="ECO:0000313" key="3">
    <source>
        <dbReference type="EMBL" id="KAL3532466.1"/>
    </source>
</evidence>
<dbReference type="Proteomes" id="UP001630127">
    <property type="component" value="Unassembled WGS sequence"/>
</dbReference>
<feature type="coiled-coil region" evidence="1">
    <location>
        <begin position="78"/>
        <end position="140"/>
    </location>
</feature>
<dbReference type="EMBL" id="JBJUIK010000003">
    <property type="protein sequence ID" value="KAL3532466.1"/>
    <property type="molecule type" value="Genomic_DNA"/>
</dbReference>
<organism evidence="3 4">
    <name type="scientific">Cinchona calisaya</name>
    <dbReference type="NCBI Taxonomy" id="153742"/>
    <lineage>
        <taxon>Eukaryota</taxon>
        <taxon>Viridiplantae</taxon>
        <taxon>Streptophyta</taxon>
        <taxon>Embryophyta</taxon>
        <taxon>Tracheophyta</taxon>
        <taxon>Spermatophyta</taxon>
        <taxon>Magnoliopsida</taxon>
        <taxon>eudicotyledons</taxon>
        <taxon>Gunneridae</taxon>
        <taxon>Pentapetalae</taxon>
        <taxon>asterids</taxon>
        <taxon>lamiids</taxon>
        <taxon>Gentianales</taxon>
        <taxon>Rubiaceae</taxon>
        <taxon>Cinchonoideae</taxon>
        <taxon>Cinchoneae</taxon>
        <taxon>Cinchona</taxon>
    </lineage>
</organism>
<evidence type="ECO:0000256" key="1">
    <source>
        <dbReference type="SAM" id="Coils"/>
    </source>
</evidence>
<proteinExistence type="predicted"/>